<proteinExistence type="predicted"/>
<dbReference type="Proteomes" id="UP000053257">
    <property type="component" value="Unassembled WGS sequence"/>
</dbReference>
<keyword evidence="3" id="KW-1185">Reference proteome</keyword>
<protein>
    <submittedName>
        <fullName evidence="2">Uncharacterized protein</fullName>
    </submittedName>
</protein>
<sequence>MSSDPQIRDVEKRIAQEARQDERNLNHVIKDLRVAEKNHQKAIKAVDNGQHKVDKTARKEHKAAAAVEKAQHNHQAAISSEASAEKSLNLKRQYQQRLEQDLQQRRATVDEWQHRKDVNDQQRETKLADIHTAAASRAGTRANSIDRGPTNGALNPGAATGVDGAQGPVIPDVGASGVGHDSA</sequence>
<feature type="region of interest" description="Disordered" evidence="1">
    <location>
        <begin position="133"/>
        <end position="183"/>
    </location>
</feature>
<reference evidence="2 3" key="1">
    <citation type="journal article" date="2014" name="PLoS Genet.">
        <title>Analysis of the Phlebiopsis gigantea genome, transcriptome and secretome provides insight into its pioneer colonization strategies of wood.</title>
        <authorList>
            <person name="Hori C."/>
            <person name="Ishida T."/>
            <person name="Igarashi K."/>
            <person name="Samejima M."/>
            <person name="Suzuki H."/>
            <person name="Master E."/>
            <person name="Ferreira P."/>
            <person name="Ruiz-Duenas F.J."/>
            <person name="Held B."/>
            <person name="Canessa P."/>
            <person name="Larrondo L.F."/>
            <person name="Schmoll M."/>
            <person name="Druzhinina I.S."/>
            <person name="Kubicek C.P."/>
            <person name="Gaskell J.A."/>
            <person name="Kersten P."/>
            <person name="St John F."/>
            <person name="Glasner J."/>
            <person name="Sabat G."/>
            <person name="Splinter BonDurant S."/>
            <person name="Syed K."/>
            <person name="Yadav J."/>
            <person name="Mgbeahuruike A.C."/>
            <person name="Kovalchuk A."/>
            <person name="Asiegbu F.O."/>
            <person name="Lackner G."/>
            <person name="Hoffmeister D."/>
            <person name="Rencoret J."/>
            <person name="Gutierrez A."/>
            <person name="Sun H."/>
            <person name="Lindquist E."/>
            <person name="Barry K."/>
            <person name="Riley R."/>
            <person name="Grigoriev I.V."/>
            <person name="Henrissat B."/>
            <person name="Kues U."/>
            <person name="Berka R.M."/>
            <person name="Martinez A.T."/>
            <person name="Covert S.F."/>
            <person name="Blanchette R.A."/>
            <person name="Cullen D."/>
        </authorList>
    </citation>
    <scope>NUCLEOTIDE SEQUENCE [LARGE SCALE GENOMIC DNA]</scope>
    <source>
        <strain evidence="2 3">11061_1 CR5-6</strain>
    </source>
</reference>
<accession>A0A0C3SCW7</accession>
<organism evidence="2 3">
    <name type="scientific">Phlebiopsis gigantea (strain 11061_1 CR5-6)</name>
    <name type="common">White-rot fungus</name>
    <name type="synonym">Peniophora gigantea</name>
    <dbReference type="NCBI Taxonomy" id="745531"/>
    <lineage>
        <taxon>Eukaryota</taxon>
        <taxon>Fungi</taxon>
        <taxon>Dikarya</taxon>
        <taxon>Basidiomycota</taxon>
        <taxon>Agaricomycotina</taxon>
        <taxon>Agaricomycetes</taxon>
        <taxon>Polyporales</taxon>
        <taxon>Phanerochaetaceae</taxon>
        <taxon>Phlebiopsis</taxon>
    </lineage>
</organism>
<name>A0A0C3SCW7_PHLG1</name>
<evidence type="ECO:0000313" key="2">
    <source>
        <dbReference type="EMBL" id="KIP09185.1"/>
    </source>
</evidence>
<evidence type="ECO:0000313" key="3">
    <source>
        <dbReference type="Proteomes" id="UP000053257"/>
    </source>
</evidence>
<dbReference type="OrthoDB" id="3364747at2759"/>
<gene>
    <name evidence="2" type="ORF">PHLGIDRAFT_18701</name>
</gene>
<dbReference type="EMBL" id="KN840469">
    <property type="protein sequence ID" value="KIP09185.1"/>
    <property type="molecule type" value="Genomic_DNA"/>
</dbReference>
<dbReference type="HOGENOM" id="CLU_114615_0_0_1"/>
<dbReference type="AlphaFoldDB" id="A0A0C3SCW7"/>
<evidence type="ECO:0000256" key="1">
    <source>
        <dbReference type="SAM" id="MobiDB-lite"/>
    </source>
</evidence>